<evidence type="ECO:0000313" key="2">
    <source>
        <dbReference type="EMBL" id="SES42997.1"/>
    </source>
</evidence>
<dbReference type="Proteomes" id="UP000199028">
    <property type="component" value="Unassembled WGS sequence"/>
</dbReference>
<dbReference type="EMBL" id="FOFT01000014">
    <property type="protein sequence ID" value="SES42997.1"/>
    <property type="molecule type" value="Genomic_DNA"/>
</dbReference>
<keyword evidence="1" id="KW-0472">Membrane</keyword>
<keyword evidence="1" id="KW-1133">Transmembrane helix</keyword>
<name>A0A1H9XAS8_9PSEU</name>
<proteinExistence type="predicted"/>
<feature type="transmembrane region" description="Helical" evidence="1">
    <location>
        <begin position="6"/>
        <end position="28"/>
    </location>
</feature>
<keyword evidence="3" id="KW-1185">Reference proteome</keyword>
<protein>
    <submittedName>
        <fullName evidence="2">Uncharacterized protein</fullName>
    </submittedName>
</protein>
<reference evidence="3" key="1">
    <citation type="submission" date="2016-10" db="EMBL/GenBank/DDBJ databases">
        <authorList>
            <person name="Varghese N."/>
            <person name="Submissions S."/>
        </authorList>
    </citation>
    <scope>NUCLEOTIDE SEQUENCE [LARGE SCALE GENOMIC DNA]</scope>
    <source>
        <strain evidence="3">CGMCC 4.578</strain>
    </source>
</reference>
<keyword evidence="1" id="KW-0812">Transmembrane</keyword>
<gene>
    <name evidence="2" type="ORF">SAMN05216195_11427</name>
</gene>
<sequence length="145" mass="15641">MDAATAAIISAGVSSTVTGLVALGVGWLNPHMTAKRARETELLKMRRDTYVTALQLASSVFASDFTPDALEQIGLKMRQVVPQLSLLGNDTLANEYAELANLTTAFANGQRDNTPSSEVTQKFVGRLTSFMSNIRAHIGVDQLDR</sequence>
<evidence type="ECO:0000313" key="3">
    <source>
        <dbReference type="Proteomes" id="UP000199028"/>
    </source>
</evidence>
<dbReference type="AlphaFoldDB" id="A0A1H9XAS8"/>
<organism evidence="2 3">
    <name type="scientific">Lentzea flaviverrucosa</name>
    <dbReference type="NCBI Taxonomy" id="200379"/>
    <lineage>
        <taxon>Bacteria</taxon>
        <taxon>Bacillati</taxon>
        <taxon>Actinomycetota</taxon>
        <taxon>Actinomycetes</taxon>
        <taxon>Pseudonocardiales</taxon>
        <taxon>Pseudonocardiaceae</taxon>
        <taxon>Lentzea</taxon>
    </lineage>
</organism>
<evidence type="ECO:0000256" key="1">
    <source>
        <dbReference type="SAM" id="Phobius"/>
    </source>
</evidence>
<accession>A0A1H9XAS8</accession>